<dbReference type="EMBL" id="CP053564">
    <property type="protein sequence ID" value="QJY49024.1"/>
    <property type="molecule type" value="Genomic_DNA"/>
</dbReference>
<sequence length="229" mass="23341">MTVTTTTLTRAAGLAAVAAGLLYVGVQINHPHLDVTVVNTAEYAVRQTAKILFAALSLAGITGMYLRQVKQTGVLGLLGYLLFSTGLLALLTVQVIAVCVLPALALGEPGYVNDVLAVATGGTATGDIGLFQTLSGVAGAGYIGGGLLFGIALFRAGILARWAAALLAVAALATATIPLLPMISQRLFAIPVGVALIGLGYSLWREQRSVATRPVPSPATPRLNPTPAA</sequence>
<dbReference type="AlphaFoldDB" id="A0A6M6JLM5"/>
<feature type="transmembrane region" description="Helical" evidence="1">
    <location>
        <begin position="48"/>
        <end position="66"/>
    </location>
</feature>
<dbReference type="KEGG" id="pbro:HOP40_27285"/>
<evidence type="ECO:0008006" key="4">
    <source>
        <dbReference type="Google" id="ProtNLM"/>
    </source>
</evidence>
<feature type="transmembrane region" description="Helical" evidence="1">
    <location>
        <begin position="134"/>
        <end position="154"/>
    </location>
</feature>
<evidence type="ECO:0000313" key="2">
    <source>
        <dbReference type="EMBL" id="QJY49024.1"/>
    </source>
</evidence>
<organism evidence="2 3">
    <name type="scientific">Pseudonocardia broussonetiae</name>
    <dbReference type="NCBI Taxonomy" id="2736640"/>
    <lineage>
        <taxon>Bacteria</taxon>
        <taxon>Bacillati</taxon>
        <taxon>Actinomycetota</taxon>
        <taxon>Actinomycetes</taxon>
        <taxon>Pseudonocardiales</taxon>
        <taxon>Pseudonocardiaceae</taxon>
        <taxon>Pseudonocardia</taxon>
    </lineage>
</organism>
<evidence type="ECO:0000313" key="3">
    <source>
        <dbReference type="Proteomes" id="UP000505377"/>
    </source>
</evidence>
<dbReference type="RefSeq" id="WP_172163874.1">
    <property type="nucleotide sequence ID" value="NZ_CP053564.1"/>
</dbReference>
<proteinExistence type="predicted"/>
<dbReference type="Proteomes" id="UP000505377">
    <property type="component" value="Chromosome"/>
</dbReference>
<protein>
    <recommendedName>
        <fullName evidence="4">DUF4386 family protein</fullName>
    </recommendedName>
</protein>
<gene>
    <name evidence="2" type="ORF">HOP40_27285</name>
</gene>
<keyword evidence="1" id="KW-1133">Transmembrane helix</keyword>
<name>A0A6M6JLM5_9PSEU</name>
<feature type="transmembrane region" description="Helical" evidence="1">
    <location>
        <begin position="186"/>
        <end position="204"/>
    </location>
</feature>
<keyword evidence="1" id="KW-0472">Membrane</keyword>
<reference evidence="2 3" key="1">
    <citation type="submission" date="2020-05" db="EMBL/GenBank/DDBJ databases">
        <authorList>
            <person name="Mo P."/>
        </authorList>
    </citation>
    <scope>NUCLEOTIDE SEQUENCE [LARGE SCALE GENOMIC DNA]</scope>
    <source>
        <strain evidence="2 3">Gen01</strain>
    </source>
</reference>
<accession>A0A6M6JLM5</accession>
<evidence type="ECO:0000256" key="1">
    <source>
        <dbReference type="SAM" id="Phobius"/>
    </source>
</evidence>
<keyword evidence="1" id="KW-0812">Transmembrane</keyword>
<feature type="transmembrane region" description="Helical" evidence="1">
    <location>
        <begin position="161"/>
        <end position="180"/>
    </location>
</feature>
<feature type="transmembrane region" description="Helical" evidence="1">
    <location>
        <begin position="7"/>
        <end position="28"/>
    </location>
</feature>
<feature type="transmembrane region" description="Helical" evidence="1">
    <location>
        <begin position="78"/>
        <end position="105"/>
    </location>
</feature>
<keyword evidence="3" id="KW-1185">Reference proteome</keyword>